<protein>
    <recommendedName>
        <fullName evidence="18">TonB-dependent receptor</fullName>
    </recommendedName>
</protein>
<feature type="domain" description="TonB-dependent receptor plug" evidence="15">
    <location>
        <begin position="57"/>
        <end position="166"/>
    </location>
</feature>
<keyword evidence="9 11" id="KW-0472">Membrane</keyword>
<evidence type="ECO:0000256" key="12">
    <source>
        <dbReference type="RuleBase" id="RU003357"/>
    </source>
</evidence>
<evidence type="ECO:0000313" key="17">
    <source>
        <dbReference type="Proteomes" id="UP000068447"/>
    </source>
</evidence>
<feature type="chain" id="PRO_5006836291" description="TonB-dependent receptor" evidence="13">
    <location>
        <begin position="25"/>
        <end position="828"/>
    </location>
</feature>
<dbReference type="PROSITE" id="PS52016">
    <property type="entry name" value="TONB_DEPENDENT_REC_3"/>
    <property type="match status" value="1"/>
</dbReference>
<evidence type="ECO:0000256" key="6">
    <source>
        <dbReference type="ARBA" id="ARBA00023004"/>
    </source>
</evidence>
<dbReference type="InterPro" id="IPR000531">
    <property type="entry name" value="Beta-barrel_TonB"/>
</dbReference>
<evidence type="ECO:0000256" key="1">
    <source>
        <dbReference type="ARBA" id="ARBA00004571"/>
    </source>
</evidence>
<evidence type="ECO:0000256" key="8">
    <source>
        <dbReference type="ARBA" id="ARBA00023077"/>
    </source>
</evidence>
<keyword evidence="4" id="KW-0410">Iron transport</keyword>
<dbReference type="RefSeq" id="WP_062482704.1">
    <property type="nucleotide sequence ID" value="NZ_CP013650.1"/>
</dbReference>
<dbReference type="GO" id="GO:0006826">
    <property type="term" value="P:iron ion transport"/>
    <property type="evidence" value="ECO:0007669"/>
    <property type="project" value="UniProtKB-KW"/>
</dbReference>
<dbReference type="EMBL" id="CP013650">
    <property type="protein sequence ID" value="ALS99743.1"/>
    <property type="molecule type" value="Genomic_DNA"/>
</dbReference>
<evidence type="ECO:0000256" key="5">
    <source>
        <dbReference type="ARBA" id="ARBA00022692"/>
    </source>
</evidence>
<keyword evidence="7" id="KW-0406">Ion transport</keyword>
<keyword evidence="5 11" id="KW-0812">Transmembrane</keyword>
<evidence type="ECO:0000256" key="3">
    <source>
        <dbReference type="ARBA" id="ARBA00022452"/>
    </source>
</evidence>
<evidence type="ECO:0000256" key="7">
    <source>
        <dbReference type="ARBA" id="ARBA00023065"/>
    </source>
</evidence>
<feature type="domain" description="TonB-dependent receptor-like beta-barrel" evidence="14">
    <location>
        <begin position="336"/>
        <end position="792"/>
    </location>
</feature>
<accession>A0A0U3B037</accession>
<dbReference type="InterPro" id="IPR036942">
    <property type="entry name" value="Beta-barrel_TonB_sf"/>
</dbReference>
<dbReference type="Proteomes" id="UP000068447">
    <property type="component" value="Chromosome"/>
</dbReference>
<comment type="similarity">
    <text evidence="11 12">Belongs to the TonB-dependent receptor family.</text>
</comment>
<keyword evidence="8 12" id="KW-0798">TonB box</keyword>
<dbReference type="Pfam" id="PF07715">
    <property type="entry name" value="Plug"/>
    <property type="match status" value="1"/>
</dbReference>
<dbReference type="AlphaFoldDB" id="A0A0U3B037"/>
<keyword evidence="6" id="KW-0408">Iron</keyword>
<evidence type="ECO:0000256" key="13">
    <source>
        <dbReference type="SAM" id="SignalP"/>
    </source>
</evidence>
<dbReference type="OrthoDB" id="127311at2"/>
<proteinExistence type="inferred from homology"/>
<comment type="subcellular location">
    <subcellularLocation>
        <location evidence="1 11">Cell outer membrane</location>
        <topology evidence="1 11">Multi-pass membrane protein</topology>
    </subcellularLocation>
</comment>
<dbReference type="Gene3D" id="2.40.170.20">
    <property type="entry name" value="TonB-dependent receptor, beta-barrel domain"/>
    <property type="match status" value="1"/>
</dbReference>
<evidence type="ECO:0000256" key="4">
    <source>
        <dbReference type="ARBA" id="ARBA00022496"/>
    </source>
</evidence>
<dbReference type="SUPFAM" id="SSF56935">
    <property type="entry name" value="Porins"/>
    <property type="match status" value="1"/>
</dbReference>
<dbReference type="InterPro" id="IPR012910">
    <property type="entry name" value="Plug_dom"/>
</dbReference>
<evidence type="ECO:0000259" key="15">
    <source>
        <dbReference type="Pfam" id="PF07715"/>
    </source>
</evidence>
<name>A0A0U3B037_9ALTE</name>
<evidence type="ECO:0008006" key="18">
    <source>
        <dbReference type="Google" id="ProtNLM"/>
    </source>
</evidence>
<evidence type="ECO:0000313" key="16">
    <source>
        <dbReference type="EMBL" id="ALS99743.1"/>
    </source>
</evidence>
<reference evidence="16 17" key="1">
    <citation type="submission" date="2015-12" db="EMBL/GenBank/DDBJ databases">
        <title>Complete genome of Lacimicrobium alkaliphilum KCTC 32984.</title>
        <authorList>
            <person name="Kim S.-G."/>
            <person name="Lee Y.-J."/>
        </authorList>
    </citation>
    <scope>NUCLEOTIDE SEQUENCE [LARGE SCALE GENOMIC DNA]</scope>
    <source>
        <strain evidence="16 17">YelD216</strain>
    </source>
</reference>
<evidence type="ECO:0000256" key="11">
    <source>
        <dbReference type="PROSITE-ProRule" id="PRU01360"/>
    </source>
</evidence>
<sequence>MQTHRKTPLALMISGILLSGTAFAQENNESEERENKLKEQDIEIIQVSGSGRMATANEIPMNITAVGAAELRRKNITDIKALIADSVEISSPGNSNRLAESVTVRGLNVSPVNANNLEQFTRTTVAYYLDDTPLPNIGYRIKDVNRVEKLLGPQGTLYGGGSLGGTIRYITNQPDLVEFSFDANTSIYQVKDGGLSHDTDVVFNVPLSDTVAIRASIAHLDDAGYTDRITSPTYFTDEQKRIPNPNPNKELYEDDDWEETTGGKIALLWQPTDEFSVTLSHVQQDQLAHGTSGASRVTVDYACEQEGLEGDACDNKYSRYNTPFQVNDHTIVATYEEFSDRELTLDSIDFNWELDFATLHSSTSYFKDSREGQADYLGYGLVYYGWIPGLALNDTNESAYITYDNTYKGLNHETRLTSTGDGPLSWIVGLYHTDTERRLIFSEFYPGFDQATADFYGFDRQAWYGDTRPGSVDEGYHENFHNQYQETALFGELTYAVTDKLDLTFGARIFNYDDQNDPLIVDYTGLTNSRSTSRNKENGESFFKFNAAYQMTDDLLAYATFSQGFRRGGTNGFKNITITDQNGDEATLEVSDEAQNYEPDSTDNYELGIKGFLLDHDLYMQANIYRIEWNNVQTYFSQILDGVFPLNGTTNGPSAETQGFEFSSRYRLTDDITLRYATATVDAEWAETGEACIFEPVASAPDADLQCRTWEKGGQLGGAPEWRHNFGVSYETELENGYMTANLDGRYVGETPSDRQDFPDADVYTRKSYTLYNASVSYGRDDWKVSLWVNNLTDKRAETSGQTDLGQGWRTIFVRPRTVGVNFSYTYY</sequence>
<dbReference type="STRING" id="1526571.AT746_16700"/>
<keyword evidence="3 11" id="KW-1134">Transmembrane beta strand</keyword>
<dbReference type="InterPro" id="IPR039426">
    <property type="entry name" value="TonB-dep_rcpt-like"/>
</dbReference>
<evidence type="ECO:0000256" key="9">
    <source>
        <dbReference type="ARBA" id="ARBA00023136"/>
    </source>
</evidence>
<dbReference type="Pfam" id="PF00593">
    <property type="entry name" value="TonB_dep_Rec_b-barrel"/>
    <property type="match status" value="1"/>
</dbReference>
<dbReference type="GO" id="GO:0009279">
    <property type="term" value="C:cell outer membrane"/>
    <property type="evidence" value="ECO:0007669"/>
    <property type="project" value="UniProtKB-SubCell"/>
</dbReference>
<keyword evidence="10 11" id="KW-0998">Cell outer membrane</keyword>
<organism evidence="16 17">
    <name type="scientific">Lacimicrobium alkaliphilum</name>
    <dbReference type="NCBI Taxonomy" id="1526571"/>
    <lineage>
        <taxon>Bacteria</taxon>
        <taxon>Pseudomonadati</taxon>
        <taxon>Pseudomonadota</taxon>
        <taxon>Gammaproteobacteria</taxon>
        <taxon>Alteromonadales</taxon>
        <taxon>Alteromonadaceae</taxon>
        <taxon>Lacimicrobium</taxon>
    </lineage>
</organism>
<evidence type="ECO:0000256" key="2">
    <source>
        <dbReference type="ARBA" id="ARBA00022448"/>
    </source>
</evidence>
<dbReference type="PANTHER" id="PTHR32552:SF81">
    <property type="entry name" value="TONB-DEPENDENT OUTER MEMBRANE RECEPTOR"/>
    <property type="match status" value="1"/>
</dbReference>
<dbReference type="PANTHER" id="PTHR32552">
    <property type="entry name" value="FERRICHROME IRON RECEPTOR-RELATED"/>
    <property type="match status" value="1"/>
</dbReference>
<dbReference type="KEGG" id="lal:AT746_16700"/>
<gene>
    <name evidence="16" type="ORF">AT746_16700</name>
</gene>
<keyword evidence="13" id="KW-0732">Signal</keyword>
<feature type="signal peptide" evidence="13">
    <location>
        <begin position="1"/>
        <end position="24"/>
    </location>
</feature>
<keyword evidence="2 11" id="KW-0813">Transport</keyword>
<evidence type="ECO:0000259" key="14">
    <source>
        <dbReference type="Pfam" id="PF00593"/>
    </source>
</evidence>
<evidence type="ECO:0000256" key="10">
    <source>
        <dbReference type="ARBA" id="ARBA00023237"/>
    </source>
</evidence>
<keyword evidence="17" id="KW-1185">Reference proteome</keyword>